<reference evidence="1 2" key="1">
    <citation type="submission" date="2019-11" db="EMBL/GenBank/DDBJ databases">
        <title>Comparative genomics of hydrocarbon-degrading Desulfosarcina strains.</title>
        <authorList>
            <person name="Watanabe M."/>
            <person name="Kojima H."/>
            <person name="Fukui M."/>
        </authorList>
    </citation>
    <scope>NUCLEOTIDE SEQUENCE [LARGE SCALE GENOMIC DNA]</scope>
    <source>
        <strain evidence="1 2">PP31</strain>
    </source>
</reference>
<dbReference type="RefSeq" id="WP_155306830.1">
    <property type="nucleotide sequence ID" value="NZ_AP021875.1"/>
</dbReference>
<dbReference type="EMBL" id="AP021875">
    <property type="protein sequence ID" value="BBO78168.1"/>
    <property type="molecule type" value="Genomic_DNA"/>
</dbReference>
<dbReference type="AlphaFoldDB" id="A0A5K7ZAQ9"/>
<dbReference type="KEGG" id="dwd:DSCW_55850"/>
<gene>
    <name evidence="1" type="ORF">DSCW_55850</name>
</gene>
<dbReference type="OrthoDB" id="5419950at2"/>
<protein>
    <submittedName>
        <fullName evidence="1">Uncharacterized protein</fullName>
    </submittedName>
</protein>
<evidence type="ECO:0000313" key="2">
    <source>
        <dbReference type="Proteomes" id="UP000427769"/>
    </source>
</evidence>
<dbReference type="Proteomes" id="UP000427769">
    <property type="component" value="Chromosome"/>
</dbReference>
<organism evidence="1 2">
    <name type="scientific">Desulfosarcina widdelii</name>
    <dbReference type="NCBI Taxonomy" id="947919"/>
    <lineage>
        <taxon>Bacteria</taxon>
        <taxon>Pseudomonadati</taxon>
        <taxon>Thermodesulfobacteriota</taxon>
        <taxon>Desulfobacteria</taxon>
        <taxon>Desulfobacterales</taxon>
        <taxon>Desulfosarcinaceae</taxon>
        <taxon>Desulfosarcina</taxon>
    </lineage>
</organism>
<proteinExistence type="predicted"/>
<keyword evidence="2" id="KW-1185">Reference proteome</keyword>
<sequence>MLFIGHFSFDEIDNDDRQRHGYLTCIVDAENPDDAVSQFEDHIKKMKTSAKEMVNIVNVYIEEILRFEQVPTKPIITRMQFSAGAFPASVSHSLPGVFGEGVDTFGFAPDVENHEMLNDGGYIESKPFIAFDQ</sequence>
<evidence type="ECO:0000313" key="1">
    <source>
        <dbReference type="EMBL" id="BBO78168.1"/>
    </source>
</evidence>
<name>A0A5K7ZAQ9_9BACT</name>
<accession>A0A5K7ZAQ9</accession>